<gene>
    <name evidence="2" type="ORF">ACFSJH_16940</name>
</gene>
<dbReference type="Pfam" id="PF14168">
    <property type="entry name" value="YjzC"/>
    <property type="match status" value="1"/>
</dbReference>
<dbReference type="RefSeq" id="WP_377774573.1">
    <property type="nucleotide sequence ID" value="NZ_JBHUHO010000040.1"/>
</dbReference>
<dbReference type="InterPro" id="IPR025549">
    <property type="entry name" value="YjzC"/>
</dbReference>
<keyword evidence="3" id="KW-1185">Reference proteome</keyword>
<sequence length="59" mass="6724">MGEYSMFSEGDKVPKGGVYIEDGENGNHDGVKNPLKVELAQGQRFPKNSNHNRKWKYLK</sequence>
<evidence type="ECO:0000313" key="2">
    <source>
        <dbReference type="EMBL" id="MFD2117418.1"/>
    </source>
</evidence>
<comment type="caution">
    <text evidence="2">The sequence shown here is derived from an EMBL/GenBank/DDBJ whole genome shotgun (WGS) entry which is preliminary data.</text>
</comment>
<reference evidence="3" key="1">
    <citation type="journal article" date="2019" name="Int. J. Syst. Evol. Microbiol.">
        <title>The Global Catalogue of Microorganisms (GCM) 10K type strain sequencing project: providing services to taxonomists for standard genome sequencing and annotation.</title>
        <authorList>
            <consortium name="The Broad Institute Genomics Platform"/>
            <consortium name="The Broad Institute Genome Sequencing Center for Infectious Disease"/>
            <person name="Wu L."/>
            <person name="Ma J."/>
        </authorList>
    </citation>
    <scope>NUCLEOTIDE SEQUENCE [LARGE SCALE GENOMIC DNA]</scope>
    <source>
        <strain evidence="3">GH52</strain>
    </source>
</reference>
<evidence type="ECO:0000313" key="3">
    <source>
        <dbReference type="Proteomes" id="UP001597362"/>
    </source>
</evidence>
<name>A0ABW4YPG7_9BACL</name>
<proteinExistence type="predicted"/>
<feature type="compositionally biased region" description="Basic residues" evidence="1">
    <location>
        <begin position="50"/>
        <end position="59"/>
    </location>
</feature>
<feature type="region of interest" description="Disordered" evidence="1">
    <location>
        <begin position="1"/>
        <end position="59"/>
    </location>
</feature>
<evidence type="ECO:0000256" key="1">
    <source>
        <dbReference type="SAM" id="MobiDB-lite"/>
    </source>
</evidence>
<dbReference type="Proteomes" id="UP001597362">
    <property type="component" value="Unassembled WGS sequence"/>
</dbReference>
<dbReference type="EMBL" id="JBHUHO010000040">
    <property type="protein sequence ID" value="MFD2117418.1"/>
    <property type="molecule type" value="Genomic_DNA"/>
</dbReference>
<accession>A0ABW4YPG7</accession>
<organism evidence="2 3">
    <name type="scientific">Paenibacillus yanchengensis</name>
    <dbReference type="NCBI Taxonomy" id="2035833"/>
    <lineage>
        <taxon>Bacteria</taxon>
        <taxon>Bacillati</taxon>
        <taxon>Bacillota</taxon>
        <taxon>Bacilli</taxon>
        <taxon>Bacillales</taxon>
        <taxon>Paenibacillaceae</taxon>
        <taxon>Paenibacillus</taxon>
    </lineage>
</organism>
<protein>
    <submittedName>
        <fullName evidence="2">YjzC family protein</fullName>
    </submittedName>
</protein>